<evidence type="ECO:0000256" key="5">
    <source>
        <dbReference type="ARBA" id="ARBA00022837"/>
    </source>
</evidence>
<dbReference type="Gene3D" id="2.130.10.10">
    <property type="entry name" value="YVTN repeat-like/Quinoprotein amine dehydrogenase"/>
    <property type="match status" value="1"/>
</dbReference>
<evidence type="ECO:0000256" key="6">
    <source>
        <dbReference type="ARBA" id="ARBA00023263"/>
    </source>
</evidence>
<reference evidence="11" key="1">
    <citation type="journal article" date="2019" name="Int. J. Syst. Evol. Microbiol.">
        <title>The Global Catalogue of Microorganisms (GCM) 10K type strain sequencing project: providing services to taxonomists for standard genome sequencing and annotation.</title>
        <authorList>
            <consortium name="The Broad Institute Genomics Platform"/>
            <consortium name="The Broad Institute Genome Sequencing Center for Infectious Disease"/>
            <person name="Wu L."/>
            <person name="Ma J."/>
        </authorList>
    </citation>
    <scope>NUCLEOTIDE SEQUENCE [LARGE SCALE GENOMIC DNA]</scope>
    <source>
        <strain evidence="11">CGMCC 1.16033</strain>
    </source>
</reference>
<dbReference type="InterPro" id="IPR011047">
    <property type="entry name" value="Quinoprotein_ADH-like_sf"/>
</dbReference>
<evidence type="ECO:0000256" key="8">
    <source>
        <dbReference type="SAM" id="SignalP"/>
    </source>
</evidence>
<keyword evidence="4" id="KW-0479">Metal-binding</keyword>
<evidence type="ECO:0000259" key="9">
    <source>
        <dbReference type="Pfam" id="PF05567"/>
    </source>
</evidence>
<evidence type="ECO:0000256" key="7">
    <source>
        <dbReference type="SAM" id="MobiDB-lite"/>
    </source>
</evidence>
<feature type="chain" id="PRO_5047441004" evidence="8">
    <location>
        <begin position="23"/>
        <end position="1175"/>
    </location>
</feature>
<keyword evidence="3" id="KW-1029">Fimbrium biogenesis</keyword>
<comment type="similarity">
    <text evidence="2">Belongs to the PilY1 family.</text>
</comment>
<dbReference type="InterPro" id="IPR036465">
    <property type="entry name" value="vWFA_dom_sf"/>
</dbReference>
<comment type="caution">
    <text evidence="10">The sequence shown here is derived from an EMBL/GenBank/DDBJ whole genome shotgun (WGS) entry which is preliminary data.</text>
</comment>
<dbReference type="SUPFAM" id="SSF53300">
    <property type="entry name" value="vWA-like"/>
    <property type="match status" value="1"/>
</dbReference>
<dbReference type="Proteomes" id="UP000606498">
    <property type="component" value="Unassembled WGS sequence"/>
</dbReference>
<feature type="domain" description="PilY1 beta-propeller" evidence="9">
    <location>
        <begin position="711"/>
        <end position="924"/>
    </location>
</feature>
<protein>
    <submittedName>
        <fullName evidence="10">Type IV pili system adhesin PilY</fullName>
    </submittedName>
</protein>
<evidence type="ECO:0000313" key="10">
    <source>
        <dbReference type="EMBL" id="GGE75341.1"/>
    </source>
</evidence>
<proteinExistence type="inferred from homology"/>
<dbReference type="EMBL" id="BMKO01000003">
    <property type="protein sequence ID" value="GGE75341.1"/>
    <property type="molecule type" value="Genomic_DNA"/>
</dbReference>
<evidence type="ECO:0000256" key="3">
    <source>
        <dbReference type="ARBA" id="ARBA00022558"/>
    </source>
</evidence>
<keyword evidence="5" id="KW-0106">Calcium</keyword>
<accession>A0ABQ1T2Z2</accession>
<comment type="subcellular location">
    <subcellularLocation>
        <location evidence="1">Fimbrium</location>
    </subcellularLocation>
</comment>
<dbReference type="InterPro" id="IPR008707">
    <property type="entry name" value="B-propeller_PilY1"/>
</dbReference>
<dbReference type="Pfam" id="PF05567">
    <property type="entry name" value="T4P_PilY1"/>
    <property type="match status" value="1"/>
</dbReference>
<dbReference type="RefSeq" id="WP_100141994.1">
    <property type="nucleotide sequence ID" value="NZ_BMKO01000003.1"/>
</dbReference>
<gene>
    <name evidence="10" type="primary">pilY</name>
    <name evidence="10" type="ORF">GCM10011520_14950</name>
</gene>
<sequence>MFNKILLSVLMAIVVVSGVTIADDTELYLIDSTVRSGKRPQVLFIFDNSGSMSTEDQNATSSYCSEEDQVSGICSYADGFSEYLAGYAGYINEKGIYWNAGGIDNTSTMPVPDDPTESRRFYSDNNNCKLAADALISRGKYTGYLREFKLKGNSGKWYSLAENEGFNQGQIVDCYEDILNRIALNPGKDKKGASFPLGYPIDSKDMYTLGTDEAARTQSLNGTDFGKGSPVTLYTAHYLVWYEWVTTTDDGKNSGGTGTRLEVAKEALVSALTDLAIPIDAGLAVFNLNYPEEGDANGGRVVFDIAEMTDGNLASLTSLINNMPAQTNTPLCETLYESYQYFSGGPVTYGNADANGKGIYKIDDYIPNNPPSIISSGNYSSPFKKCPDTAYVIYITDGAPTLDNSANSKILSLTSSGNTADYSGFEFVNNKGDVEVSYLPALAAYMYNNDLVKGVKDSSGIDNKQNVRLFTIGFSDGADVAASLLEEAAFRGGNPRNDNGVSKGYYVAKTGLDLVGAMDDALKSILSIDSSFTSPSIASNNFDKTQTYNSAYFAMFLPGEGPRWSGNLKKLKVNSLGEIVGPGGNANAIDSSGNIASTVCTYWNTCTGSSMDGNKVNSGGVLPTLRKSLKNRSIKTDIGGSLIDFGSSSFATTYSQTDLDWLYGVDVDDDDGDGSTSEAREDIMGDPLHSKPLAINFGSKPSSSGSENLDVRIIIGTNQGLVHMFKDSDSGSSDYSIGNVQESWAFIPHELWGNVPELRTNYETGEHSVYGMDLSPVAYTETDSDGKVSKAWVYLGMRRGGSSYYSLDITNPDNPVFKWMINSDSNGFEELGQSWSEPVITQVPGVSDPVLIVGGGMAYSGGGGDAVYIINAATGELVKKFNAIGMSSVPNKVAVIDSNNDGVSDRIYASDVSGQIWRIDMPSNIMSEWSVFMFASIATSSLPNDRMFFVEPVVAQTQFNNIHSDDGTLSYQNIPYDAVAIGSGNRTHPLGTATNDMFYVFQDRNVVTKSFLTDHPEPLGIDDLYDVTSSAPTSQAEDIVFGTKRGWFYDFSSSGEKSLSASLIFDGKVYFTSFVPPANSDIDLDAGICGFAGQGRLYVFSLHKGTRSFSEVYYDVGERVPDTPQIVVPKPETDEDPTAYIIGVGKGECENGDCKGTISLGSGLTTNRIYYHVNE</sequence>
<name>A0ABQ1T2Z2_9GAMM</name>
<dbReference type="SUPFAM" id="SSF50998">
    <property type="entry name" value="Quinoprotein alcohol dehydrogenase-like"/>
    <property type="match status" value="1"/>
</dbReference>
<keyword evidence="8" id="KW-0732">Signal</keyword>
<dbReference type="InterPro" id="IPR015943">
    <property type="entry name" value="WD40/YVTN_repeat-like_dom_sf"/>
</dbReference>
<organism evidence="10 11">
    <name type="scientific">Shewanella carassii</name>
    <dbReference type="NCBI Taxonomy" id="1987584"/>
    <lineage>
        <taxon>Bacteria</taxon>
        <taxon>Pseudomonadati</taxon>
        <taxon>Pseudomonadota</taxon>
        <taxon>Gammaproteobacteria</taxon>
        <taxon>Alteromonadales</taxon>
        <taxon>Shewanellaceae</taxon>
        <taxon>Shewanella</taxon>
    </lineage>
</organism>
<keyword evidence="11" id="KW-1185">Reference proteome</keyword>
<evidence type="ECO:0000256" key="1">
    <source>
        <dbReference type="ARBA" id="ARBA00004561"/>
    </source>
</evidence>
<feature type="signal peptide" evidence="8">
    <location>
        <begin position="1"/>
        <end position="22"/>
    </location>
</feature>
<evidence type="ECO:0000313" key="11">
    <source>
        <dbReference type="Proteomes" id="UP000606498"/>
    </source>
</evidence>
<evidence type="ECO:0000256" key="2">
    <source>
        <dbReference type="ARBA" id="ARBA00008387"/>
    </source>
</evidence>
<feature type="region of interest" description="Disordered" evidence="7">
    <location>
        <begin position="671"/>
        <end position="706"/>
    </location>
</feature>
<evidence type="ECO:0000256" key="4">
    <source>
        <dbReference type="ARBA" id="ARBA00022723"/>
    </source>
</evidence>
<keyword evidence="6" id="KW-0281">Fimbrium</keyword>
<dbReference type="Gene3D" id="3.40.50.410">
    <property type="entry name" value="von Willebrand factor, type A domain"/>
    <property type="match status" value="1"/>
</dbReference>